<comment type="caution">
    <text evidence="2">The sequence shown here is derived from an EMBL/GenBank/DDBJ whole genome shotgun (WGS) entry which is preliminary data.</text>
</comment>
<dbReference type="RefSeq" id="WP_326320805.1">
    <property type="nucleotide sequence ID" value="NZ_JAYLAA010000037.1"/>
</dbReference>
<keyword evidence="3" id="KW-1185">Reference proteome</keyword>
<dbReference type="EMBL" id="JAYLAA010000037">
    <property type="protein sequence ID" value="MEC3876011.1"/>
    <property type="molecule type" value="Genomic_DNA"/>
</dbReference>
<gene>
    <name evidence="2" type="ORF">SOP96_09840</name>
</gene>
<evidence type="ECO:0000313" key="2">
    <source>
        <dbReference type="EMBL" id="MEC3876011.1"/>
    </source>
</evidence>
<feature type="signal peptide" evidence="1">
    <location>
        <begin position="1"/>
        <end position="24"/>
    </location>
</feature>
<name>A0ABU6HTI3_9FLAO</name>
<evidence type="ECO:0000256" key="1">
    <source>
        <dbReference type="SAM" id="SignalP"/>
    </source>
</evidence>
<accession>A0ABU6HTI3</accession>
<proteinExistence type="predicted"/>
<reference evidence="2 3" key="1">
    <citation type="submission" date="2024-01" db="EMBL/GenBank/DDBJ databases">
        <title>Chryseobacterium sp. T9W2-O.</title>
        <authorList>
            <person name="Maltman C."/>
        </authorList>
    </citation>
    <scope>NUCLEOTIDE SEQUENCE [LARGE SCALE GENOMIC DNA]</scope>
    <source>
        <strain evidence="2 3">T9W2-O</strain>
    </source>
</reference>
<evidence type="ECO:0008006" key="4">
    <source>
        <dbReference type="Google" id="ProtNLM"/>
    </source>
</evidence>
<sequence>MKKQLFLALSLTLLSLVTVNCSNSNDDDNIPTNQQPTTTQYFHPPTWIQGTWKYAPFGTPMDSQLTLKFTDSDIISISSGGTQTSWTEKIKVSPNGGNVDETTTNTEYNVTIKYNSTGVTDFFEFRKISNTEIQYRQAPVLNWTSLVKD</sequence>
<feature type="chain" id="PRO_5045649058" description="Lipocalin-like domain-containing protein" evidence="1">
    <location>
        <begin position="25"/>
        <end position="149"/>
    </location>
</feature>
<protein>
    <recommendedName>
        <fullName evidence="4">Lipocalin-like domain-containing protein</fullName>
    </recommendedName>
</protein>
<evidence type="ECO:0000313" key="3">
    <source>
        <dbReference type="Proteomes" id="UP001348397"/>
    </source>
</evidence>
<dbReference type="Proteomes" id="UP001348397">
    <property type="component" value="Unassembled WGS sequence"/>
</dbReference>
<organism evidence="2 3">
    <name type="scientific">Chryseobacterium salviniae</name>
    <dbReference type="NCBI Taxonomy" id="3101750"/>
    <lineage>
        <taxon>Bacteria</taxon>
        <taxon>Pseudomonadati</taxon>
        <taxon>Bacteroidota</taxon>
        <taxon>Flavobacteriia</taxon>
        <taxon>Flavobacteriales</taxon>
        <taxon>Weeksellaceae</taxon>
        <taxon>Chryseobacterium group</taxon>
        <taxon>Chryseobacterium</taxon>
    </lineage>
</organism>
<keyword evidence="1" id="KW-0732">Signal</keyword>